<reference evidence="1" key="1">
    <citation type="submission" date="2020-05" db="EMBL/GenBank/DDBJ databases">
        <title>Large-scale comparative analyses of tick genomes elucidate their genetic diversity and vector capacities.</title>
        <authorList>
            <person name="Jia N."/>
            <person name="Wang J."/>
            <person name="Shi W."/>
            <person name="Du L."/>
            <person name="Sun Y."/>
            <person name="Zhan W."/>
            <person name="Jiang J."/>
            <person name="Wang Q."/>
            <person name="Zhang B."/>
            <person name="Ji P."/>
            <person name="Sakyi L.B."/>
            <person name="Cui X."/>
            <person name="Yuan T."/>
            <person name="Jiang B."/>
            <person name="Yang W."/>
            <person name="Lam T.T.-Y."/>
            <person name="Chang Q."/>
            <person name="Ding S."/>
            <person name="Wang X."/>
            <person name="Zhu J."/>
            <person name="Ruan X."/>
            <person name="Zhao L."/>
            <person name="Wei J."/>
            <person name="Que T."/>
            <person name="Du C."/>
            <person name="Cheng J."/>
            <person name="Dai P."/>
            <person name="Han X."/>
            <person name="Huang E."/>
            <person name="Gao Y."/>
            <person name="Liu J."/>
            <person name="Shao H."/>
            <person name="Ye R."/>
            <person name="Li L."/>
            <person name="Wei W."/>
            <person name="Wang X."/>
            <person name="Wang C."/>
            <person name="Yang T."/>
            <person name="Huo Q."/>
            <person name="Li W."/>
            <person name="Guo W."/>
            <person name="Chen H."/>
            <person name="Zhou L."/>
            <person name="Ni X."/>
            <person name="Tian J."/>
            <person name="Zhou Y."/>
            <person name="Sheng Y."/>
            <person name="Liu T."/>
            <person name="Pan Y."/>
            <person name="Xia L."/>
            <person name="Li J."/>
            <person name="Zhao F."/>
            <person name="Cao W."/>
        </authorList>
    </citation>
    <scope>NUCLEOTIDE SEQUENCE</scope>
    <source>
        <strain evidence="1">Dsil-2018</strain>
    </source>
</reference>
<dbReference type="Proteomes" id="UP000821865">
    <property type="component" value="Chromosome 3"/>
</dbReference>
<evidence type="ECO:0000313" key="1">
    <source>
        <dbReference type="EMBL" id="KAH7960001.1"/>
    </source>
</evidence>
<keyword evidence="2" id="KW-1185">Reference proteome</keyword>
<comment type="caution">
    <text evidence="1">The sequence shown here is derived from an EMBL/GenBank/DDBJ whole genome shotgun (WGS) entry which is preliminary data.</text>
</comment>
<evidence type="ECO:0000313" key="2">
    <source>
        <dbReference type="Proteomes" id="UP000821865"/>
    </source>
</evidence>
<organism evidence="1 2">
    <name type="scientific">Dermacentor silvarum</name>
    <name type="common">Tick</name>
    <dbReference type="NCBI Taxonomy" id="543639"/>
    <lineage>
        <taxon>Eukaryota</taxon>
        <taxon>Metazoa</taxon>
        <taxon>Ecdysozoa</taxon>
        <taxon>Arthropoda</taxon>
        <taxon>Chelicerata</taxon>
        <taxon>Arachnida</taxon>
        <taxon>Acari</taxon>
        <taxon>Parasitiformes</taxon>
        <taxon>Ixodida</taxon>
        <taxon>Ixodoidea</taxon>
        <taxon>Ixodidae</taxon>
        <taxon>Rhipicephalinae</taxon>
        <taxon>Dermacentor</taxon>
    </lineage>
</organism>
<protein>
    <submittedName>
        <fullName evidence="1">Uncharacterized protein</fullName>
    </submittedName>
</protein>
<sequence>MSLAGQPKPRRDGRGTLAIEHLPNTTSQVPRMVGRIASRRHGFKEDDVLHLVQALIVSCVAYAATYLPLIPAELDKVDVLLRKAIPIELQEGYGTVPGTLCTDAAANAQRHAHTSSVIDVDFSAVASAGFT</sequence>
<name>A0ACB8D6M9_DERSI</name>
<accession>A0ACB8D6M9</accession>
<proteinExistence type="predicted"/>
<dbReference type="EMBL" id="CM023472">
    <property type="protein sequence ID" value="KAH7960001.1"/>
    <property type="molecule type" value="Genomic_DNA"/>
</dbReference>
<gene>
    <name evidence="1" type="ORF">HPB49_016067</name>
</gene>